<gene>
    <name evidence="1" type="ORF">FXN63_19890</name>
</gene>
<proteinExistence type="predicted"/>
<organism evidence="1 2">
    <name type="scientific">Pigmentiphaga aceris</name>
    <dbReference type="NCBI Taxonomy" id="1940612"/>
    <lineage>
        <taxon>Bacteria</taxon>
        <taxon>Pseudomonadati</taxon>
        <taxon>Pseudomonadota</taxon>
        <taxon>Betaproteobacteria</taxon>
        <taxon>Burkholderiales</taxon>
        <taxon>Alcaligenaceae</taxon>
        <taxon>Pigmentiphaga</taxon>
    </lineage>
</organism>
<dbReference type="RefSeq" id="WP_148816894.1">
    <property type="nucleotide sequence ID" value="NZ_CP043046.1"/>
</dbReference>
<reference evidence="1 2" key="1">
    <citation type="submission" date="2019-08" db="EMBL/GenBank/DDBJ databases">
        <title>Amphibian skin-associated Pigmentiphaga: genome sequence and occurrence across geography and hosts.</title>
        <authorList>
            <person name="Bletz M.C."/>
            <person name="Bunk B."/>
            <person name="Sproeer C."/>
            <person name="Biwer P."/>
            <person name="Reiter S."/>
            <person name="Rabemananjara F.C.E."/>
            <person name="Schulz S."/>
            <person name="Overmann J."/>
            <person name="Vences M."/>
        </authorList>
    </citation>
    <scope>NUCLEOTIDE SEQUENCE [LARGE SCALE GENOMIC DNA]</scope>
    <source>
        <strain evidence="1 2">Mada1488</strain>
    </source>
</reference>
<evidence type="ECO:0000313" key="2">
    <source>
        <dbReference type="Proteomes" id="UP000325161"/>
    </source>
</evidence>
<dbReference type="OrthoDB" id="6953235at2"/>
<dbReference type="EMBL" id="CP043046">
    <property type="protein sequence ID" value="QEI07847.1"/>
    <property type="molecule type" value="Genomic_DNA"/>
</dbReference>
<dbReference type="Proteomes" id="UP000325161">
    <property type="component" value="Chromosome"/>
</dbReference>
<dbReference type="AlphaFoldDB" id="A0A5C0B5P0"/>
<evidence type="ECO:0000313" key="1">
    <source>
        <dbReference type="EMBL" id="QEI07847.1"/>
    </source>
</evidence>
<accession>A0A5C0B5P0</accession>
<sequence length="266" mass="29374">MSQHDWFIFPTHPHLPPPDWPALSQRLIDTGILLPADGQHIAPEDLRELSSELAIHGQTSWVDIDPSWRTTADVVDAYRASSEAIARLSLAPGLSMADTVATMREQGFAFQFWPSSDAERCAWGGTRHRLGDAAAALFDDKDEWVREANALSFSLLAYAGSPNVTAGENLCAPLRPGTDEPLELMAPFGTHVDFIGAAYEDPAVTWTDPDTGKSFHIFDLDWSQSLGLGYRFLKIEGGWHADFFERLRAHLAGLLGQPMTISHQHL</sequence>
<dbReference type="KEGG" id="pacr:FXN63_19890"/>
<name>A0A5C0B5P0_9BURK</name>
<protein>
    <submittedName>
        <fullName evidence="1">Uncharacterized protein</fullName>
    </submittedName>
</protein>
<keyword evidence="2" id="KW-1185">Reference proteome</keyword>